<dbReference type="InterPro" id="IPR013785">
    <property type="entry name" value="Aldolase_TIM"/>
</dbReference>
<evidence type="ECO:0000313" key="11">
    <source>
        <dbReference type="Proteomes" id="UP000823597"/>
    </source>
</evidence>
<feature type="binding site" evidence="8">
    <location>
        <begin position="153"/>
        <end position="156"/>
    </location>
    <ligand>
        <name>S-adenosyl-L-methionine</name>
        <dbReference type="ChEBI" id="CHEBI:59789"/>
    </ligand>
</feature>
<feature type="binding site" evidence="8">
    <location>
        <begin position="37"/>
        <end position="39"/>
    </location>
    <ligand>
        <name>S-adenosyl-L-methionine</name>
        <dbReference type="ChEBI" id="CHEBI:59789"/>
    </ligand>
</feature>
<comment type="subunit">
    <text evidence="8">Homodimer.</text>
</comment>
<dbReference type="GO" id="GO:0051539">
    <property type="term" value="F:4 iron, 4 sulfur cluster binding"/>
    <property type="evidence" value="ECO:0007669"/>
    <property type="project" value="UniProtKB-UniRule"/>
</dbReference>
<dbReference type="SFLD" id="SFLDS00029">
    <property type="entry name" value="Radical_SAM"/>
    <property type="match status" value="1"/>
</dbReference>
<comment type="caution">
    <text evidence="8">Lacks conserved residue(s) required for the propagation of feature annotation.</text>
</comment>
<dbReference type="Proteomes" id="UP000823597">
    <property type="component" value="Unassembled WGS sequence"/>
</dbReference>
<evidence type="ECO:0000259" key="9">
    <source>
        <dbReference type="PROSITE" id="PS51918"/>
    </source>
</evidence>
<feature type="binding site" evidence="8">
    <location>
        <position position="27"/>
    </location>
    <ligand>
        <name>substrate</name>
    </ligand>
</feature>
<feature type="binding site" evidence="8">
    <location>
        <begin position="12"/>
        <end position="14"/>
    </location>
    <ligand>
        <name>substrate</name>
    </ligand>
</feature>
<keyword evidence="7 8" id="KW-0456">Lyase</keyword>
<feature type="binding site" evidence="8">
    <location>
        <position position="68"/>
    </location>
    <ligand>
        <name>substrate</name>
    </ligand>
</feature>
<evidence type="ECO:0000256" key="1">
    <source>
        <dbReference type="ARBA" id="ARBA00022485"/>
    </source>
</evidence>
<dbReference type="CDD" id="cd01335">
    <property type="entry name" value="Radical_SAM"/>
    <property type="match status" value="1"/>
</dbReference>
<dbReference type="GO" id="GO:0000287">
    <property type="term" value="F:magnesium ion binding"/>
    <property type="evidence" value="ECO:0007669"/>
    <property type="project" value="UniProtKB-UniRule"/>
</dbReference>
<dbReference type="PANTHER" id="PTHR42836">
    <property type="entry name" value="7-CARBOXY-7-DEAZAGUANINE SYNTHASE"/>
    <property type="match status" value="1"/>
</dbReference>
<proteinExistence type="inferred from homology"/>
<sequence>MTYRINEIFYSLQGEGYYTGTAAGFIRFSGCNLKCPFCDTRHENGSLMELGEIISAISRYPARHTVLTGGEPSLWITDELTDALHRAGKYIAVETNGTRPLPEGIDWITCSPKTDIFSEAEIRIGRCDELKTVYNGQDMSAYGSINATHRFIQPCDTGDPETNRALLAECIRFCKAHPEWRLSLQTHKYINIR</sequence>
<comment type="cofactor">
    <cofactor evidence="8">
        <name>[4Fe-4S] cluster</name>
        <dbReference type="ChEBI" id="CHEBI:49883"/>
    </cofactor>
    <text evidence="8">Binds 1 [4Fe-4S] cluster. The cluster is coordinated with 3 cysteines and an exchangeable S-adenosyl-L-methionine.</text>
</comment>
<dbReference type="Pfam" id="PF04055">
    <property type="entry name" value="Radical_SAM"/>
    <property type="match status" value="1"/>
</dbReference>
<name>A0A9D9I2R6_9BACT</name>
<dbReference type="PROSITE" id="PS51918">
    <property type="entry name" value="RADICAL_SAM"/>
    <property type="match status" value="1"/>
</dbReference>
<evidence type="ECO:0000313" key="10">
    <source>
        <dbReference type="EMBL" id="MBO8464767.1"/>
    </source>
</evidence>
<comment type="cofactor">
    <cofactor evidence="8">
        <name>Mg(2+)</name>
        <dbReference type="ChEBI" id="CHEBI:18420"/>
    </cofactor>
</comment>
<keyword evidence="4 8" id="KW-0460">Magnesium</keyword>
<dbReference type="InterPro" id="IPR024924">
    <property type="entry name" value="7-CO-7-deazaguanine_synth-like"/>
</dbReference>
<evidence type="ECO:0000256" key="4">
    <source>
        <dbReference type="ARBA" id="ARBA00022842"/>
    </source>
</evidence>
<keyword evidence="3 8" id="KW-0479">Metal-binding</keyword>
<comment type="caution">
    <text evidence="10">The sequence shown here is derived from an EMBL/GenBank/DDBJ whole genome shotgun (WGS) entry which is preliminary data.</text>
</comment>
<comment type="similarity">
    <text evidence="8">Belongs to the radical SAM superfamily. 7-carboxy-7-deazaguanine synthase family.</text>
</comment>
<evidence type="ECO:0000256" key="8">
    <source>
        <dbReference type="HAMAP-Rule" id="MF_00917"/>
    </source>
</evidence>
<keyword evidence="6 8" id="KW-0411">Iron-sulfur</keyword>
<comment type="pathway">
    <text evidence="8">Purine metabolism; 7-cyano-7-deazaguanine biosynthesis.</text>
</comment>
<feature type="binding site" evidence="8">
    <location>
        <position position="31"/>
    </location>
    <ligand>
        <name>[4Fe-4S] cluster</name>
        <dbReference type="ChEBI" id="CHEBI:49883"/>
        <note>4Fe-4S-S-AdoMet</note>
    </ligand>
</feature>
<keyword evidence="5 8" id="KW-0408">Iron</keyword>
<dbReference type="AlphaFoldDB" id="A0A9D9I2R6"/>
<dbReference type="Gene3D" id="3.20.20.70">
    <property type="entry name" value="Aldolase class I"/>
    <property type="match status" value="1"/>
</dbReference>
<evidence type="ECO:0000256" key="7">
    <source>
        <dbReference type="ARBA" id="ARBA00023239"/>
    </source>
</evidence>
<feature type="binding site" evidence="8">
    <location>
        <position position="70"/>
    </location>
    <ligand>
        <name>S-adenosyl-L-methionine</name>
        <dbReference type="ChEBI" id="CHEBI:59789"/>
    </ligand>
</feature>
<feature type="binding site" evidence="8">
    <location>
        <position position="35"/>
    </location>
    <ligand>
        <name>[4Fe-4S] cluster</name>
        <dbReference type="ChEBI" id="CHEBI:49883"/>
        <note>4Fe-4S-S-AdoMet</note>
    </ligand>
</feature>
<reference evidence="10" key="2">
    <citation type="journal article" date="2021" name="PeerJ">
        <title>Extensive microbial diversity within the chicken gut microbiome revealed by metagenomics and culture.</title>
        <authorList>
            <person name="Gilroy R."/>
            <person name="Ravi A."/>
            <person name="Getino M."/>
            <person name="Pursley I."/>
            <person name="Horton D.L."/>
            <person name="Alikhan N.F."/>
            <person name="Baker D."/>
            <person name="Gharbi K."/>
            <person name="Hall N."/>
            <person name="Watson M."/>
            <person name="Adriaenssens E.M."/>
            <person name="Foster-Nyarko E."/>
            <person name="Jarju S."/>
            <person name="Secka A."/>
            <person name="Antonio M."/>
            <person name="Oren A."/>
            <person name="Chaudhuri R.R."/>
            <person name="La Ragione R."/>
            <person name="Hildebrand F."/>
            <person name="Pallen M.J."/>
        </authorList>
    </citation>
    <scope>NUCLEOTIDE SEQUENCE</scope>
    <source>
        <strain evidence="10">10037</strain>
    </source>
</reference>
<reference evidence="10" key="1">
    <citation type="submission" date="2020-10" db="EMBL/GenBank/DDBJ databases">
        <authorList>
            <person name="Gilroy R."/>
        </authorList>
    </citation>
    <scope>NUCLEOTIDE SEQUENCE</scope>
    <source>
        <strain evidence="10">10037</strain>
    </source>
</reference>
<dbReference type="PANTHER" id="PTHR42836:SF1">
    <property type="entry name" value="7-CARBOXY-7-DEAZAGUANINE SYNTHASE"/>
    <property type="match status" value="1"/>
</dbReference>
<dbReference type="GO" id="GO:0008616">
    <property type="term" value="P:tRNA queuosine(34) biosynthetic process"/>
    <property type="evidence" value="ECO:0007669"/>
    <property type="project" value="UniProtKB-UniRule"/>
</dbReference>
<keyword evidence="2 8" id="KW-0949">S-adenosyl-L-methionine</keyword>
<evidence type="ECO:0000256" key="6">
    <source>
        <dbReference type="ARBA" id="ARBA00023014"/>
    </source>
</evidence>
<feature type="binding site" evidence="8">
    <location>
        <position position="38"/>
    </location>
    <ligand>
        <name>[4Fe-4S] cluster</name>
        <dbReference type="ChEBI" id="CHEBI:49883"/>
        <note>4Fe-4S-S-AdoMet</note>
    </ligand>
</feature>
<dbReference type="PIRSF" id="PIRSF000370">
    <property type="entry name" value="QueE"/>
    <property type="match status" value="1"/>
</dbReference>
<comment type="catalytic activity">
    <reaction evidence="8">
        <text>6-carboxy-5,6,7,8-tetrahydropterin + H(+) = 7-carboxy-7-carbaguanine + NH4(+)</text>
        <dbReference type="Rhea" id="RHEA:27974"/>
        <dbReference type="ChEBI" id="CHEBI:15378"/>
        <dbReference type="ChEBI" id="CHEBI:28938"/>
        <dbReference type="ChEBI" id="CHEBI:61032"/>
        <dbReference type="ChEBI" id="CHEBI:61036"/>
        <dbReference type="EC" id="4.3.99.3"/>
    </reaction>
</comment>
<organism evidence="10 11">
    <name type="scientific">Candidatus Merdivivens pullistercoris</name>
    <dbReference type="NCBI Taxonomy" id="2840873"/>
    <lineage>
        <taxon>Bacteria</taxon>
        <taxon>Pseudomonadati</taxon>
        <taxon>Bacteroidota</taxon>
        <taxon>Bacteroidia</taxon>
        <taxon>Bacteroidales</taxon>
        <taxon>Muribaculaceae</taxon>
        <taxon>Muribaculaceae incertae sedis</taxon>
        <taxon>Candidatus Merdivivens</taxon>
    </lineage>
</organism>
<dbReference type="GO" id="GO:0016840">
    <property type="term" value="F:carbon-nitrogen lyase activity"/>
    <property type="evidence" value="ECO:0007669"/>
    <property type="project" value="UniProtKB-UniRule"/>
</dbReference>
<evidence type="ECO:0000256" key="2">
    <source>
        <dbReference type="ARBA" id="ARBA00022691"/>
    </source>
</evidence>
<dbReference type="EC" id="4.3.99.3" evidence="8"/>
<dbReference type="EMBL" id="JADIME010000022">
    <property type="protein sequence ID" value="MBO8464767.1"/>
    <property type="molecule type" value="Genomic_DNA"/>
</dbReference>
<comment type="function">
    <text evidence="8">Catalyzes the complex heterocyclic radical-mediated conversion of 6-carboxy-5,6,7,8-tetrahydropterin (CPH4) to 7-carboxy-7-deazaguanine (CDG), a step common to the biosynthetic pathways of all 7-deazapurine-containing compounds.</text>
</comment>
<feature type="binding site" evidence="8">
    <location>
        <begin position="111"/>
        <end position="113"/>
    </location>
    <ligand>
        <name>S-adenosyl-L-methionine</name>
        <dbReference type="ChEBI" id="CHEBI:59789"/>
    </ligand>
</feature>
<evidence type="ECO:0000256" key="5">
    <source>
        <dbReference type="ARBA" id="ARBA00023004"/>
    </source>
</evidence>
<gene>
    <name evidence="8" type="primary">queE</name>
    <name evidence="10" type="ORF">IAB93_02065</name>
</gene>
<keyword evidence="1 8" id="KW-0004">4Fe-4S</keyword>
<comment type="cofactor">
    <cofactor evidence="8">
        <name>S-adenosyl-L-methionine</name>
        <dbReference type="ChEBI" id="CHEBI:59789"/>
    </cofactor>
    <text evidence="8">Binds 1 S-adenosyl-L-methionine per subunit.</text>
</comment>
<dbReference type="InterPro" id="IPR058240">
    <property type="entry name" value="rSAM_sf"/>
</dbReference>
<dbReference type="GO" id="GO:1904047">
    <property type="term" value="F:S-adenosyl-L-methionine binding"/>
    <property type="evidence" value="ECO:0007669"/>
    <property type="project" value="UniProtKB-UniRule"/>
</dbReference>
<evidence type="ECO:0000256" key="3">
    <source>
        <dbReference type="ARBA" id="ARBA00022723"/>
    </source>
</evidence>
<dbReference type="InterPro" id="IPR007197">
    <property type="entry name" value="rSAM"/>
</dbReference>
<dbReference type="SUPFAM" id="SSF102114">
    <property type="entry name" value="Radical SAM enzymes"/>
    <property type="match status" value="1"/>
</dbReference>
<dbReference type="HAMAP" id="MF_00917">
    <property type="entry name" value="QueE"/>
    <property type="match status" value="1"/>
</dbReference>
<keyword evidence="8" id="KW-0671">Queuosine biosynthesis</keyword>
<feature type="binding site" evidence="8">
    <location>
        <position position="40"/>
    </location>
    <ligand>
        <name>Mg(2+)</name>
        <dbReference type="ChEBI" id="CHEBI:18420"/>
    </ligand>
</feature>
<feature type="domain" description="Radical SAM core" evidence="9">
    <location>
        <begin position="18"/>
        <end position="193"/>
    </location>
</feature>
<protein>
    <recommendedName>
        <fullName evidence="8">7-carboxy-7-deazaguanine synthase</fullName>
        <shortName evidence="8">CDG synthase</shortName>
        <ecNumber evidence="8">4.3.99.3</ecNumber>
    </recommendedName>
    <alternativeName>
        <fullName evidence="8">Queuosine biosynthesis protein QueE</fullName>
    </alternativeName>
</protein>
<accession>A0A9D9I2R6</accession>